<gene>
    <name evidence="3" type="ORF">C1SCF055_LOCUS17392</name>
</gene>
<reference evidence="4 5" key="2">
    <citation type="submission" date="2024-05" db="EMBL/GenBank/DDBJ databases">
        <authorList>
            <person name="Chen Y."/>
            <person name="Shah S."/>
            <person name="Dougan E. K."/>
            <person name="Thang M."/>
            <person name="Chan C."/>
        </authorList>
    </citation>
    <scope>NUCLEOTIDE SEQUENCE [LARGE SCALE GENOMIC DNA]</scope>
</reference>
<accession>A0A9P1CEX5</accession>
<evidence type="ECO:0000313" key="3">
    <source>
        <dbReference type="EMBL" id="CAI3990399.1"/>
    </source>
</evidence>
<dbReference type="Proteomes" id="UP001152797">
    <property type="component" value="Unassembled WGS sequence"/>
</dbReference>
<feature type="compositionally biased region" description="Basic and acidic residues" evidence="1">
    <location>
        <begin position="1652"/>
        <end position="1670"/>
    </location>
</feature>
<dbReference type="InterPro" id="IPR027417">
    <property type="entry name" value="P-loop_NTPase"/>
</dbReference>
<feature type="region of interest" description="Disordered" evidence="1">
    <location>
        <begin position="721"/>
        <end position="757"/>
    </location>
</feature>
<evidence type="ECO:0000256" key="1">
    <source>
        <dbReference type="SAM" id="MobiDB-lite"/>
    </source>
</evidence>
<dbReference type="OrthoDB" id="431112at2759"/>
<dbReference type="EMBL" id="CAMXCT030001470">
    <property type="protein sequence ID" value="CAL4777711.1"/>
    <property type="molecule type" value="Genomic_DNA"/>
</dbReference>
<evidence type="ECO:0000313" key="4">
    <source>
        <dbReference type="EMBL" id="CAL4777711.1"/>
    </source>
</evidence>
<dbReference type="EMBL" id="CAMXCT020001470">
    <property type="protein sequence ID" value="CAL1143774.1"/>
    <property type="molecule type" value="Genomic_DNA"/>
</dbReference>
<sequence>MVGTVRMKQREGLDAPGHLMCSIVGLNDGADEQNKWVRVLKDVEEVCVRQGGRRRSDAADVLRNRINNEMPAPDASVPGELLGREGAQERRTLQKIRRIQKIARGTAENERNVESAMFQVKPSKLVVPTRDEPLSMFDPATWGMSFPDLFPWGDGLPFLKREANMDATEVFRYLLLREELHYSEGDALLPRWSLSETLLPVMYDVQRRLQLMRATKAHVMRRGFGKHCRVISEVNTDQLLKAMALHGDNADLRELLRDPQVDVALKRALGGVLQATSSIIGMEGHRSQIRLRGHAAGWHYGSAHLFVTPNIADMRSSLLLQLHLQNVKVEECKIDLDWEAEMPELPSAAAMRRIVASDPVAQARCFALMMDLFCEEVLGILPPLTKGSFRVGVAATFEDGIASSLQGGVFGDIVALNGPLETQGRGSLHPHMLIILLGHDLGDRLRKLIHRVQHGELVVELQRWSRRVLEAVQRFQYDSQLALSEQLSSPTEPLPLNERQRSECGHQYESAPLVPTEPDGHELEALKLGGSVAGKVLTLTGCYASLRPKYLRRSERSAGDGLEWKKKFCEDYRRLVIQKAVKGKRGCRFGCFHVEMILGKEDKPKVLCRKGWPRVAKAGFSRLQYETVDLKEVEEFKNENPHVFQARRDHPFEGMSNPVAQAVMRCNVDVKYIGRNFSEADLLKFCDGSIDQEPGVEVPPASASSLLELSGSGLQEMELQRPALGSSSDAISGADASHAEQPVSTELDASDPPPKKQCMGRVLDTEHKKMQTMRKALDRILVDLARDMMNVGFYTGEYAAKKFEISRSMLPELYAGVQRLEEEERERAKEAAAGSEQEPPEGDRDPTMTGQQRRALTILRRLAFGMNRCVAKSNGEMAYQLLFEQEQLVTYRGYNMFFRYVPYAIMRCRHEDMEEVLQARPHLNGSPLDVLPDPEGEAPVVVDEFAEVVDEGGDVPRVQQVHVNFNQKDDYLHRGSSVLLQCMSLLMYSRFVRRVSRNKAGKVDGVKFFDFDEHYAHFSSSVQDCLRWVVLFFFLTLFGVFKFDIWKVLTSSGEVVYFCVELKSNSQEVRAADDSVVVPSDLHLPKDAEVQKYAAHMLGLSFPFPTCSGDCSLSHRCFACHTMEEDAKQGVLFARFTLHWKHWKSYMSMRRCLAEERVLAGLSAPVIRDVASVRSYVAGIGDTSSAFRCLEKLFGGAEGADCRYHDMLRICERVAWFADLSVPFHYTQLTSQEFLAYIQTSWLERFQQHCAARRLSSSRRTAERYALMTALDKEEDLEDDSAPPVIEGHEVEDDLLLQEELDNLERAQWPVDGEALHEAMFREEDWMKVLGNRKPSVLQDALQRLRDFVNGLGGVPDARIDLGIKGNAASGLERNWTFAEAQRSLMLQKQYLEFCVGGGEEDTEMMGDHVFRPLPETEDAFLVELNQRNVGPSDYASALLVEHSLNRQQILAIAPIAWVMEQMWLNRSNPDNCIADGACNERCNCLWLGAGGSGKTYAYSKVLRPLFRRFFGQDGYVAGAPTHAAVRLLGPEAKTLHKWANVHKSSSLDRRSLRSAKSKGSPIEKKIEGIMAMLLDELSMVPSDVYHAASLRFATVRQARLMLDMGDYLKQWFGKVPIGVQVADFLQLRPTAQASLCEWVDAPRATDPAPPQEKEDQSDAEEAVEKEAAERTSNASELGRIAFKQSLQRVVHFTGSGRFSKCASGQQLVRILLSMRRGEHLEDALWEALESRVISREQLFSDNSLRSRLLSAHWGGLAWEQVARLQHLRVAWEAQQRSTTLFLVQAIDRASGPTDLTREQSLKALQVVNMTRTQYLMGICPLYEGMAARVSCILDMPMLSRELPVIVRSIKLHLKEPVISNSSGRVVLQYQPLAVLVEIDDPEYRAIELPDGSAPKGHVWLRPVTCDQAWDLPLGGNQFMHVHRKQLPLAPRHVLTHYGLQGITARQGLLAFMSKPSWMSQADYGLAMYVMLSRPTKLEDLWIVDLPPRNVFEKFLHEHNPLLVQRMREFEGQACVDERKALKYVHRLSWQCIPWVSQHLSADEMSADLFA</sequence>
<proteinExistence type="predicted"/>
<keyword evidence="5" id="KW-1185">Reference proteome</keyword>
<dbReference type="Pfam" id="PF14214">
    <property type="entry name" value="Helitron_like_N"/>
    <property type="match status" value="1"/>
</dbReference>
<feature type="region of interest" description="Disordered" evidence="1">
    <location>
        <begin position="1643"/>
        <end position="1675"/>
    </location>
</feature>
<reference evidence="3" key="1">
    <citation type="submission" date="2022-10" db="EMBL/GenBank/DDBJ databases">
        <authorList>
            <person name="Chen Y."/>
            <person name="Dougan E. K."/>
            <person name="Chan C."/>
            <person name="Rhodes N."/>
            <person name="Thang M."/>
        </authorList>
    </citation>
    <scope>NUCLEOTIDE SEQUENCE</scope>
</reference>
<dbReference type="InterPro" id="IPR025476">
    <property type="entry name" value="Helitron_helicase-like"/>
</dbReference>
<evidence type="ECO:0000259" key="2">
    <source>
        <dbReference type="Pfam" id="PF14214"/>
    </source>
</evidence>
<dbReference type="Gene3D" id="3.40.50.300">
    <property type="entry name" value="P-loop containing nucleotide triphosphate hydrolases"/>
    <property type="match status" value="1"/>
</dbReference>
<dbReference type="EMBL" id="CAMXCT010001470">
    <property type="protein sequence ID" value="CAI3990399.1"/>
    <property type="molecule type" value="Genomic_DNA"/>
</dbReference>
<feature type="region of interest" description="Disordered" evidence="1">
    <location>
        <begin position="824"/>
        <end position="850"/>
    </location>
</feature>
<name>A0A9P1CEX5_9DINO</name>
<feature type="domain" description="Helitron helicase-like" evidence="2">
    <location>
        <begin position="248"/>
        <end position="434"/>
    </location>
</feature>
<organism evidence="3">
    <name type="scientific">Cladocopium goreaui</name>
    <dbReference type="NCBI Taxonomy" id="2562237"/>
    <lineage>
        <taxon>Eukaryota</taxon>
        <taxon>Sar</taxon>
        <taxon>Alveolata</taxon>
        <taxon>Dinophyceae</taxon>
        <taxon>Suessiales</taxon>
        <taxon>Symbiodiniaceae</taxon>
        <taxon>Cladocopium</taxon>
    </lineage>
</organism>
<feature type="compositionally biased region" description="Low complexity" evidence="1">
    <location>
        <begin position="721"/>
        <end position="736"/>
    </location>
</feature>
<evidence type="ECO:0000313" key="5">
    <source>
        <dbReference type="Proteomes" id="UP001152797"/>
    </source>
</evidence>
<comment type="caution">
    <text evidence="3">The sequence shown here is derived from an EMBL/GenBank/DDBJ whole genome shotgun (WGS) entry which is preliminary data.</text>
</comment>
<protein>
    <submittedName>
        <fullName evidence="4">Transketolase</fullName>
    </submittedName>
</protein>